<proteinExistence type="predicted"/>
<feature type="compositionally biased region" description="Polar residues" evidence="1">
    <location>
        <begin position="77"/>
        <end position="88"/>
    </location>
</feature>
<gene>
    <name evidence="2" type="ORF">GCK32_013655</name>
</gene>
<name>A0AAN8FU68_TRICO</name>
<sequence>MRAQAAISRPVVGDVRRDAERRQRPVSHHQRSPQQSHPAAPHLADLANYVRRQSEREERKERDRSVTKERMVRQCTCELSQMGLSTGSAGAVSPPPPAPPPRDTSIANVTDDDDDSIGGTLRGPNKPLPPTPTGSSPPVDLGAQDTLLQAKRNNALSRPIMVKAASMPDQTSATASPEFGLGESSSDTEDDAHGLRASVRRPSGQNPLVPTVSTRFIWLFLCGIGVASKYSSFCPDERNDLFPCKG</sequence>
<organism evidence="2 3">
    <name type="scientific">Trichostrongylus colubriformis</name>
    <name type="common">Black scour worm</name>
    <dbReference type="NCBI Taxonomy" id="6319"/>
    <lineage>
        <taxon>Eukaryota</taxon>
        <taxon>Metazoa</taxon>
        <taxon>Ecdysozoa</taxon>
        <taxon>Nematoda</taxon>
        <taxon>Chromadorea</taxon>
        <taxon>Rhabditida</taxon>
        <taxon>Rhabditina</taxon>
        <taxon>Rhabditomorpha</taxon>
        <taxon>Strongyloidea</taxon>
        <taxon>Trichostrongylidae</taxon>
        <taxon>Trichostrongylus</taxon>
    </lineage>
</organism>
<accession>A0AAN8FU68</accession>
<feature type="compositionally biased region" description="Basic and acidic residues" evidence="1">
    <location>
        <begin position="14"/>
        <end position="23"/>
    </location>
</feature>
<feature type="region of interest" description="Disordered" evidence="1">
    <location>
        <begin position="165"/>
        <end position="203"/>
    </location>
</feature>
<feature type="compositionally biased region" description="Pro residues" evidence="1">
    <location>
        <begin position="93"/>
        <end position="102"/>
    </location>
</feature>
<keyword evidence="3" id="KW-1185">Reference proteome</keyword>
<comment type="caution">
    <text evidence="2">The sequence shown here is derived from an EMBL/GenBank/DDBJ whole genome shotgun (WGS) entry which is preliminary data.</text>
</comment>
<dbReference type="AlphaFoldDB" id="A0AAN8FU68"/>
<feature type="region of interest" description="Disordered" evidence="1">
    <location>
        <begin position="1"/>
        <end position="142"/>
    </location>
</feature>
<dbReference type="Proteomes" id="UP001331761">
    <property type="component" value="Unassembled WGS sequence"/>
</dbReference>
<evidence type="ECO:0000313" key="2">
    <source>
        <dbReference type="EMBL" id="KAK5986111.1"/>
    </source>
</evidence>
<protein>
    <submittedName>
        <fullName evidence="2">Uncharacterized protein</fullName>
    </submittedName>
</protein>
<reference evidence="2 3" key="1">
    <citation type="submission" date="2019-10" db="EMBL/GenBank/DDBJ databases">
        <title>Assembly and Annotation for the nematode Trichostrongylus colubriformis.</title>
        <authorList>
            <person name="Martin J."/>
        </authorList>
    </citation>
    <scope>NUCLEOTIDE SEQUENCE [LARGE SCALE GENOMIC DNA]</scope>
    <source>
        <strain evidence="2">G859</strain>
        <tissue evidence="2">Whole worm</tissue>
    </source>
</reference>
<feature type="compositionally biased region" description="Basic and acidic residues" evidence="1">
    <location>
        <begin position="52"/>
        <end position="72"/>
    </location>
</feature>
<dbReference type="EMBL" id="WIXE01001002">
    <property type="protein sequence ID" value="KAK5986111.1"/>
    <property type="molecule type" value="Genomic_DNA"/>
</dbReference>
<evidence type="ECO:0000256" key="1">
    <source>
        <dbReference type="SAM" id="MobiDB-lite"/>
    </source>
</evidence>
<evidence type="ECO:0000313" key="3">
    <source>
        <dbReference type="Proteomes" id="UP001331761"/>
    </source>
</evidence>